<dbReference type="PANTHER" id="PTHR10338:SF108">
    <property type="entry name" value="INTER-ALPHA-TRYPSIN INHIBITOR HEAVY CHAIN H4-LIKE PROTEIN"/>
    <property type="match status" value="1"/>
</dbReference>
<evidence type="ECO:0000313" key="12">
    <source>
        <dbReference type="EMBL" id="KAJ8046225.1"/>
    </source>
</evidence>
<evidence type="ECO:0000256" key="5">
    <source>
        <dbReference type="ARBA" id="ARBA00022729"/>
    </source>
</evidence>
<dbReference type="AlphaFoldDB" id="A0A9Q1CJU0"/>
<keyword evidence="7" id="KW-0325">Glycoprotein</keyword>
<organism evidence="12 13">
    <name type="scientific">Holothuria leucospilota</name>
    <name type="common">Black long sea cucumber</name>
    <name type="synonym">Mertensiothuria leucospilota</name>
    <dbReference type="NCBI Taxonomy" id="206669"/>
    <lineage>
        <taxon>Eukaryota</taxon>
        <taxon>Metazoa</taxon>
        <taxon>Echinodermata</taxon>
        <taxon>Eleutherozoa</taxon>
        <taxon>Echinozoa</taxon>
        <taxon>Holothuroidea</taxon>
        <taxon>Aspidochirotacea</taxon>
        <taxon>Aspidochirotida</taxon>
        <taxon>Holothuriidae</taxon>
        <taxon>Holothuria</taxon>
    </lineage>
</organism>
<dbReference type="Pfam" id="PF00092">
    <property type="entry name" value="VWA"/>
    <property type="match status" value="1"/>
</dbReference>
<evidence type="ECO:0000256" key="3">
    <source>
        <dbReference type="ARBA" id="ARBA00022525"/>
    </source>
</evidence>
<dbReference type="Pfam" id="PF06668">
    <property type="entry name" value="ITI_HC_C"/>
    <property type="match status" value="1"/>
</dbReference>
<comment type="subcellular location">
    <subcellularLocation>
        <location evidence="1">Secreted</location>
    </subcellularLocation>
</comment>
<dbReference type="SUPFAM" id="SSF53300">
    <property type="entry name" value="vWA-like"/>
    <property type="match status" value="1"/>
</dbReference>
<keyword evidence="13" id="KW-1185">Reference proteome</keyword>
<protein>
    <submittedName>
        <fullName evidence="12">Inter-alpha-trypsin inhibitor heavy chain H3</fullName>
    </submittedName>
</protein>
<feature type="domain" description="VWFA" evidence="10">
    <location>
        <begin position="330"/>
        <end position="511"/>
    </location>
</feature>
<dbReference type="GO" id="GO:0030212">
    <property type="term" value="P:hyaluronan metabolic process"/>
    <property type="evidence" value="ECO:0007669"/>
    <property type="project" value="InterPro"/>
</dbReference>
<dbReference type="Gene3D" id="3.40.50.410">
    <property type="entry name" value="von Willebrand factor, type A domain"/>
    <property type="match status" value="1"/>
</dbReference>
<dbReference type="GO" id="GO:0004867">
    <property type="term" value="F:serine-type endopeptidase inhibitor activity"/>
    <property type="evidence" value="ECO:0007669"/>
    <property type="project" value="UniProtKB-KW"/>
</dbReference>
<dbReference type="PROSITE" id="PS50234">
    <property type="entry name" value="VWFA"/>
    <property type="match status" value="1"/>
</dbReference>
<dbReference type="InterPro" id="IPR002035">
    <property type="entry name" value="VWF_A"/>
</dbReference>
<feature type="chain" id="PRO_5040368432" evidence="9">
    <location>
        <begin position="26"/>
        <end position="1012"/>
    </location>
</feature>
<evidence type="ECO:0000256" key="8">
    <source>
        <dbReference type="SAM" id="MobiDB-lite"/>
    </source>
</evidence>
<dbReference type="GO" id="GO:0005576">
    <property type="term" value="C:extracellular region"/>
    <property type="evidence" value="ECO:0007669"/>
    <property type="project" value="UniProtKB-SubCell"/>
</dbReference>
<comment type="similarity">
    <text evidence="2">Belongs to the ITIH family.</text>
</comment>
<gene>
    <name evidence="12" type="ORF">HOLleu_04838</name>
</gene>
<dbReference type="InterPro" id="IPR036465">
    <property type="entry name" value="vWFA_dom_sf"/>
</dbReference>
<evidence type="ECO:0000256" key="2">
    <source>
        <dbReference type="ARBA" id="ARBA00010158"/>
    </source>
</evidence>
<keyword evidence="6" id="KW-0722">Serine protease inhibitor</keyword>
<evidence type="ECO:0000313" key="13">
    <source>
        <dbReference type="Proteomes" id="UP001152320"/>
    </source>
</evidence>
<accession>A0A9Q1CJU0</accession>
<dbReference type="Proteomes" id="UP001152320">
    <property type="component" value="Chromosome 2"/>
</dbReference>
<comment type="caution">
    <text evidence="12">The sequence shown here is derived from an EMBL/GenBank/DDBJ whole genome shotgun (WGS) entry which is preliminary data.</text>
</comment>
<dbReference type="OrthoDB" id="299997at2759"/>
<name>A0A9Q1CJU0_HOLLE</name>
<evidence type="ECO:0000256" key="7">
    <source>
        <dbReference type="ARBA" id="ARBA00023180"/>
    </source>
</evidence>
<evidence type="ECO:0000259" key="11">
    <source>
        <dbReference type="PROSITE" id="PS51468"/>
    </source>
</evidence>
<evidence type="ECO:0000259" key="10">
    <source>
        <dbReference type="PROSITE" id="PS50234"/>
    </source>
</evidence>
<evidence type="ECO:0000256" key="6">
    <source>
        <dbReference type="ARBA" id="ARBA00022900"/>
    </source>
</evidence>
<feature type="signal peptide" evidence="9">
    <location>
        <begin position="1"/>
        <end position="25"/>
    </location>
</feature>
<dbReference type="InterPro" id="IPR010600">
    <property type="entry name" value="ITI_HC_C"/>
</dbReference>
<dbReference type="FunFam" id="3.40.50.410:FF:000013">
    <property type="entry name" value="inter-alpha-trypsin inhibitor heavy chain H2"/>
    <property type="match status" value="1"/>
</dbReference>
<feature type="region of interest" description="Disordered" evidence="8">
    <location>
        <begin position="46"/>
        <end position="83"/>
    </location>
</feature>
<dbReference type="InterPro" id="IPR013694">
    <property type="entry name" value="VIT"/>
</dbReference>
<sequence length="1012" mass="113840">MVPFKMKLLPELFIVLLCFSSMSLCVPTSWQVNQLKVHDDVIQREERDVSDGSGHGSGAGPCSDDEDSPCHRGETQVAETSKEYPKPHIVSLQVETSITARYVSTTVVTVMKNRAPVSQDSNFRFRLTKDAFISDFFMVVEGETYQAEVEEKQAAQKAYNEARQRGQTAGQIKQSDNDFTKFETNINLSPKTTATFHLTFQELLRRKNGVFQHRINLFPKEIVQHLRADVYITEPQGISFANITWEQDDTLTTDFLYDALSVEYRSDERVHAQFNPSEVDQEGLSETGLEGDLVITYDVVHDSGAGHIEVVNGYFVHHISPVGIPVTRKDVVFVIDVSGSMSGSKIEQTKLAMSTIIDEIRDFDRFNIISFSTETRIWKENLVEASGQNKEEALTFVNSLNAIGGTDIYQGVMEAVRKLQELEDTSSREAFPMIVLLTDGEPTSGVTNTEEIVKLTTDAIHGKIALFSLAFGEDADYDLLEKLSGNNNGLARRIYHDSNPSLQLEGFYKEVATPLLFNVQVNYDETAIEMDSLTDTNFICYYEGTELVIAGKLREDFTGNEISAVVSGNSFDVNVEWGLTKEITTERGSTDNRVLKGHVIDDFAQRLWAYVTIKDLLLKSHVTIDQDEKTLLRDRALSLALKYKFVTPLTSLIVIKPENYQHVNDGPTEEEDTIQEDYDYYSVSMDQAMSMQQSDSYSLHYYTPMLLSGSVSLMLQAPVQQSDSYSVHYAPMLLPGSSSSMLEAPPSLARPTQVSSGIAGPRTPSGGCVFCTAYSAQVDGDPHFRISLAEQNASLCFSVHGRDRLIANLISDPKYGMTLNAQFKSFEDVSTPESVKIKSYFTTVGIVLGTNYLLVTPEEIAFQDMPIDWTTSVKMTFHGYEIQVFPQFKLVAIRSTEGITVNIRRHRDERAWMRNKVDHLGIYVEDSSGFSDSVDGLLGQFYRNKLVIYESEAIHNETDEKTATLKFTDKKIPLVWRPQQKKDCWHVRNKNETLSDPSNFEVDALFQKFENN</sequence>
<keyword evidence="3" id="KW-0964">Secreted</keyword>
<dbReference type="PROSITE" id="PS51468">
    <property type="entry name" value="VIT"/>
    <property type="match status" value="1"/>
</dbReference>
<feature type="compositionally biased region" description="Basic and acidic residues" evidence="8">
    <location>
        <begin position="68"/>
        <end position="83"/>
    </location>
</feature>
<evidence type="ECO:0000256" key="1">
    <source>
        <dbReference type="ARBA" id="ARBA00004613"/>
    </source>
</evidence>
<feature type="domain" description="VIT" evidence="11">
    <location>
        <begin position="73"/>
        <end position="202"/>
    </location>
</feature>
<dbReference type="Pfam" id="PF08487">
    <property type="entry name" value="VIT"/>
    <property type="match status" value="1"/>
</dbReference>
<dbReference type="SMART" id="SM00609">
    <property type="entry name" value="VIT"/>
    <property type="match status" value="1"/>
</dbReference>
<keyword evidence="5 9" id="KW-0732">Signal</keyword>
<dbReference type="EMBL" id="JAIZAY010000002">
    <property type="protein sequence ID" value="KAJ8046225.1"/>
    <property type="molecule type" value="Genomic_DNA"/>
</dbReference>
<proteinExistence type="inferred from homology"/>
<keyword evidence="4" id="KW-0646">Protease inhibitor</keyword>
<evidence type="ECO:0000256" key="9">
    <source>
        <dbReference type="SAM" id="SignalP"/>
    </source>
</evidence>
<evidence type="ECO:0000256" key="4">
    <source>
        <dbReference type="ARBA" id="ARBA00022690"/>
    </source>
</evidence>
<dbReference type="SMART" id="SM00327">
    <property type="entry name" value="VWA"/>
    <property type="match status" value="1"/>
</dbReference>
<dbReference type="InterPro" id="IPR050934">
    <property type="entry name" value="ITIH"/>
</dbReference>
<dbReference type="PANTHER" id="PTHR10338">
    <property type="entry name" value="INTER-ALPHA-TRYPSIN INHIBITOR HEAVY CHAIN FAMILY MEMBER"/>
    <property type="match status" value="1"/>
</dbReference>
<reference evidence="12" key="1">
    <citation type="submission" date="2021-10" db="EMBL/GenBank/DDBJ databases">
        <title>Tropical sea cucumber genome reveals ecological adaptation and Cuvierian tubules defense mechanism.</title>
        <authorList>
            <person name="Chen T."/>
        </authorList>
    </citation>
    <scope>NUCLEOTIDE SEQUENCE</scope>
    <source>
        <strain evidence="12">Nanhai2018</strain>
        <tissue evidence="12">Muscle</tissue>
    </source>
</reference>